<dbReference type="Gene3D" id="2.40.70.10">
    <property type="entry name" value="Acid Proteases"/>
    <property type="match status" value="1"/>
</dbReference>
<feature type="domain" description="CCHC-type" evidence="4">
    <location>
        <begin position="439"/>
        <end position="454"/>
    </location>
</feature>
<keyword evidence="1" id="KW-0507">mRNA processing</keyword>
<dbReference type="InterPro" id="IPR001878">
    <property type="entry name" value="Znf_CCHC"/>
</dbReference>
<dbReference type="InterPro" id="IPR021109">
    <property type="entry name" value="Peptidase_aspartic_dom_sf"/>
</dbReference>
<dbReference type="PROSITE" id="PS50158">
    <property type="entry name" value="ZF_CCHC"/>
    <property type="match status" value="1"/>
</dbReference>
<dbReference type="Pfam" id="PF13650">
    <property type="entry name" value="Asp_protease_2"/>
    <property type="match status" value="1"/>
</dbReference>
<dbReference type="AlphaFoldDB" id="A0A2N5TK00"/>
<dbReference type="CDD" id="cd00303">
    <property type="entry name" value="retropepsin_like"/>
    <property type="match status" value="1"/>
</dbReference>
<name>A0A2N5TK00_9BASI</name>
<evidence type="ECO:0000256" key="3">
    <source>
        <dbReference type="SAM" id="MobiDB-lite"/>
    </source>
</evidence>
<comment type="caution">
    <text evidence="5">The sequence shown here is derived from an EMBL/GenBank/DDBJ whole genome shotgun (WGS) entry which is preliminary data.</text>
</comment>
<evidence type="ECO:0000256" key="1">
    <source>
        <dbReference type="ARBA" id="ARBA00022664"/>
    </source>
</evidence>
<dbReference type="Proteomes" id="UP000235388">
    <property type="component" value="Unassembled WGS sequence"/>
</dbReference>
<feature type="region of interest" description="Disordered" evidence="3">
    <location>
        <begin position="1"/>
        <end position="84"/>
    </location>
</feature>
<dbReference type="SUPFAM" id="SSF50630">
    <property type="entry name" value="Acid proteases"/>
    <property type="match status" value="1"/>
</dbReference>
<dbReference type="PANTHER" id="PTHR33246:SF51">
    <property type="entry name" value="MYB_SANT-LIKE DOMAIN-CONTAINING PROTEIN"/>
    <property type="match status" value="1"/>
</dbReference>
<dbReference type="PANTHER" id="PTHR33246">
    <property type="entry name" value="CCHC-TYPE DOMAIN-CONTAINING PROTEIN"/>
    <property type="match status" value="1"/>
</dbReference>
<evidence type="ECO:0000259" key="4">
    <source>
        <dbReference type="PROSITE" id="PS50158"/>
    </source>
</evidence>
<dbReference type="GO" id="GO:0003676">
    <property type="term" value="F:nucleic acid binding"/>
    <property type="evidence" value="ECO:0007669"/>
    <property type="project" value="InterPro"/>
</dbReference>
<dbReference type="EMBL" id="PGCJ01000587">
    <property type="protein sequence ID" value="PLW25794.1"/>
    <property type="molecule type" value="Genomic_DNA"/>
</dbReference>
<feature type="region of interest" description="Disordered" evidence="3">
    <location>
        <begin position="406"/>
        <end position="429"/>
    </location>
</feature>
<feature type="compositionally biased region" description="Polar residues" evidence="3">
    <location>
        <begin position="22"/>
        <end position="36"/>
    </location>
</feature>
<dbReference type="GO" id="GO:0006397">
    <property type="term" value="P:mRNA processing"/>
    <property type="evidence" value="ECO:0007669"/>
    <property type="project" value="UniProtKB-KW"/>
</dbReference>
<keyword evidence="2" id="KW-0479">Metal-binding</keyword>
<dbReference type="STRING" id="200324.A0A2N5TK00"/>
<dbReference type="OrthoDB" id="2506010at2759"/>
<proteinExistence type="predicted"/>
<evidence type="ECO:0000256" key="2">
    <source>
        <dbReference type="PROSITE-ProRule" id="PRU00047"/>
    </source>
</evidence>
<keyword evidence="2" id="KW-0862">Zinc</keyword>
<feature type="compositionally biased region" description="Basic and acidic residues" evidence="3">
    <location>
        <begin position="53"/>
        <end position="67"/>
    </location>
</feature>
<dbReference type="GO" id="GO:0008270">
    <property type="term" value="F:zinc ion binding"/>
    <property type="evidence" value="ECO:0007669"/>
    <property type="project" value="UniProtKB-KW"/>
</dbReference>
<organism evidence="5 6">
    <name type="scientific">Puccinia coronata f. sp. avenae</name>
    <dbReference type="NCBI Taxonomy" id="200324"/>
    <lineage>
        <taxon>Eukaryota</taxon>
        <taxon>Fungi</taxon>
        <taxon>Dikarya</taxon>
        <taxon>Basidiomycota</taxon>
        <taxon>Pucciniomycotina</taxon>
        <taxon>Pucciniomycetes</taxon>
        <taxon>Pucciniales</taxon>
        <taxon>Pucciniaceae</taxon>
        <taxon>Puccinia</taxon>
    </lineage>
</organism>
<accession>A0A2N5TK00</accession>
<protein>
    <recommendedName>
        <fullName evidence="4">CCHC-type domain-containing protein</fullName>
    </recommendedName>
</protein>
<keyword evidence="2" id="KW-0863">Zinc-finger</keyword>
<sequence length="820" mass="92311">MEQGLPLFSEMPGDLEGGGFSGFNTPSRNRQMASGSTLNTNKGPTTPLPPPPKGDKGKRNDRYRTTIEELNEDDDEEQQHQQLHRNPAQFRAEQNLLLKEPMQYTDEQTPQPQHHQQPYQSTPYPTGFQRPGIQQGYGLRMGDNSLADIPRKSMKIIKNPTLMFDGNNFTAFLKRYEREARVFELDEYAMAMQIGRFVKTEELKQELEAMDGYDDAQWDILRPAMMELWGERDNTILHTQQDLIDLSGKLAKKGGLATVQEYKTYLGKFSAILTYLIKNEQLRAREDASYQFLTAFSPTSQKNIKRALVMQKQLPKGPDGSSKPPKWEHVIAAAEAEIRVEEPGFSNISGFAESNQVMQKALDVQKGDGKRREKMLEEIPNQAALQKKIVDMEKEIASLKNQRASNVPLNYPQSGGGNNNEFSRGDPRPTGKLYEPKSCYYCHKEGHNTFKCPEALKDEQQGLVRRNGNDWFLPSGQQIPWNPNRPIRHVVATESAKNPQKPPVAAVFQTDHPSVFQIPQEDRETLDMTSAINRIDWEPPALGAANFQRVQMEANAATTRAEAVRGRRRVQREEAAMDIDQEEPIEEVIAEVPAARRTPGKILEAPRAQKDKKSAESALLAELDNLKIPTTFSQLTAISPTYVEELIGKLQARVHGPKSTKLSYVKEIKSKSHKVAGAMVNQEDEEEKDFNCFYSCALGYIETRIMDQRVPFMIDSGSMVNVIPAKLAVDLELEIVEVDIPMRGVGGERCDIKGVVENCNLTIGRFTGPVHLFVAPQAQECILGRPFLFDYDCTLDYPGDGNTCSFKGTLDDESLYPLPE</sequence>
<evidence type="ECO:0000313" key="5">
    <source>
        <dbReference type="EMBL" id="PLW25794.1"/>
    </source>
</evidence>
<dbReference type="InterPro" id="IPR036875">
    <property type="entry name" value="Znf_CCHC_sf"/>
</dbReference>
<evidence type="ECO:0000313" key="6">
    <source>
        <dbReference type="Proteomes" id="UP000235388"/>
    </source>
</evidence>
<gene>
    <name evidence="5" type="ORF">PCANC_28550</name>
</gene>
<keyword evidence="6" id="KW-1185">Reference proteome</keyword>
<reference evidence="5 6" key="1">
    <citation type="submission" date="2017-11" db="EMBL/GenBank/DDBJ databases">
        <title>De novo assembly and phasing of dikaryotic genomes from two isolates of Puccinia coronata f. sp. avenae, the causal agent of oat crown rust.</title>
        <authorList>
            <person name="Miller M.E."/>
            <person name="Zhang Y."/>
            <person name="Omidvar V."/>
            <person name="Sperschneider J."/>
            <person name="Schwessinger B."/>
            <person name="Raley C."/>
            <person name="Palmer J.M."/>
            <person name="Garnica D."/>
            <person name="Upadhyaya N."/>
            <person name="Rathjen J."/>
            <person name="Taylor J.M."/>
            <person name="Park R.F."/>
            <person name="Dodds P.N."/>
            <person name="Hirsch C.D."/>
            <person name="Kianian S.F."/>
            <person name="Figueroa M."/>
        </authorList>
    </citation>
    <scope>NUCLEOTIDE SEQUENCE [LARGE SCALE GENOMIC DNA]</scope>
    <source>
        <strain evidence="5">12NC29</strain>
    </source>
</reference>
<dbReference type="SUPFAM" id="SSF57756">
    <property type="entry name" value="Retrovirus zinc finger-like domains"/>
    <property type="match status" value="1"/>
</dbReference>